<dbReference type="AlphaFoldDB" id="A0AAE0TX56"/>
<dbReference type="EMBL" id="JAULSN010000001">
    <property type="protein sequence ID" value="KAK3382731.1"/>
    <property type="molecule type" value="Genomic_DNA"/>
</dbReference>
<organism evidence="1 2">
    <name type="scientific">Lasiosphaeria ovina</name>
    <dbReference type="NCBI Taxonomy" id="92902"/>
    <lineage>
        <taxon>Eukaryota</taxon>
        <taxon>Fungi</taxon>
        <taxon>Dikarya</taxon>
        <taxon>Ascomycota</taxon>
        <taxon>Pezizomycotina</taxon>
        <taxon>Sordariomycetes</taxon>
        <taxon>Sordariomycetidae</taxon>
        <taxon>Sordariales</taxon>
        <taxon>Lasiosphaeriaceae</taxon>
        <taxon>Lasiosphaeria</taxon>
    </lineage>
</organism>
<keyword evidence="2" id="KW-1185">Reference proteome</keyword>
<proteinExistence type="predicted"/>
<comment type="caution">
    <text evidence="1">The sequence shown here is derived from an EMBL/GenBank/DDBJ whole genome shotgun (WGS) entry which is preliminary data.</text>
</comment>
<dbReference type="Proteomes" id="UP001287356">
    <property type="component" value="Unassembled WGS sequence"/>
</dbReference>
<name>A0AAE0TX56_9PEZI</name>
<protein>
    <submittedName>
        <fullName evidence="1">Uncharacterized protein</fullName>
    </submittedName>
</protein>
<sequence length="86" mass="9745">MSLPSSVHLFSSVPTILAEVQSISGQTLPDKTYRWNGVNEEVDNQRRVAEEPRRKRGLVRSKLRISGAKFDHEHSIRGSRAIKGEF</sequence>
<gene>
    <name evidence="1" type="ORF">B0T24DRAFT_672691</name>
</gene>
<reference evidence="1" key="2">
    <citation type="submission" date="2023-06" db="EMBL/GenBank/DDBJ databases">
        <authorList>
            <consortium name="Lawrence Berkeley National Laboratory"/>
            <person name="Haridas S."/>
            <person name="Hensen N."/>
            <person name="Bonometti L."/>
            <person name="Westerberg I."/>
            <person name="Brannstrom I.O."/>
            <person name="Guillou S."/>
            <person name="Cros-Aarteil S."/>
            <person name="Calhoun S."/>
            <person name="Kuo A."/>
            <person name="Mondo S."/>
            <person name="Pangilinan J."/>
            <person name="Riley R."/>
            <person name="Labutti K."/>
            <person name="Andreopoulos B."/>
            <person name="Lipzen A."/>
            <person name="Chen C."/>
            <person name="Yanf M."/>
            <person name="Daum C."/>
            <person name="Ng V."/>
            <person name="Clum A."/>
            <person name="Steindorff A."/>
            <person name="Ohm R."/>
            <person name="Martin F."/>
            <person name="Silar P."/>
            <person name="Natvig D."/>
            <person name="Lalanne C."/>
            <person name="Gautier V."/>
            <person name="Ament-Velasquez S.L."/>
            <person name="Kruys A."/>
            <person name="Hutchinson M.I."/>
            <person name="Powell A.J."/>
            <person name="Barry K."/>
            <person name="Miller A.N."/>
            <person name="Grigoriev I.V."/>
            <person name="Debuchy R."/>
            <person name="Gladieux P."/>
            <person name="Thoren M.H."/>
            <person name="Johannesson H."/>
        </authorList>
    </citation>
    <scope>NUCLEOTIDE SEQUENCE</scope>
    <source>
        <strain evidence="1">CBS 958.72</strain>
    </source>
</reference>
<evidence type="ECO:0000313" key="2">
    <source>
        <dbReference type="Proteomes" id="UP001287356"/>
    </source>
</evidence>
<reference evidence="1" key="1">
    <citation type="journal article" date="2023" name="Mol. Phylogenet. Evol.">
        <title>Genome-scale phylogeny and comparative genomics of the fungal order Sordariales.</title>
        <authorList>
            <person name="Hensen N."/>
            <person name="Bonometti L."/>
            <person name="Westerberg I."/>
            <person name="Brannstrom I.O."/>
            <person name="Guillou S."/>
            <person name="Cros-Aarteil S."/>
            <person name="Calhoun S."/>
            <person name="Haridas S."/>
            <person name="Kuo A."/>
            <person name="Mondo S."/>
            <person name="Pangilinan J."/>
            <person name="Riley R."/>
            <person name="LaButti K."/>
            <person name="Andreopoulos B."/>
            <person name="Lipzen A."/>
            <person name="Chen C."/>
            <person name="Yan M."/>
            <person name="Daum C."/>
            <person name="Ng V."/>
            <person name="Clum A."/>
            <person name="Steindorff A."/>
            <person name="Ohm R.A."/>
            <person name="Martin F."/>
            <person name="Silar P."/>
            <person name="Natvig D.O."/>
            <person name="Lalanne C."/>
            <person name="Gautier V."/>
            <person name="Ament-Velasquez S.L."/>
            <person name="Kruys A."/>
            <person name="Hutchinson M.I."/>
            <person name="Powell A.J."/>
            <person name="Barry K."/>
            <person name="Miller A.N."/>
            <person name="Grigoriev I.V."/>
            <person name="Debuchy R."/>
            <person name="Gladieux P."/>
            <person name="Hiltunen Thoren M."/>
            <person name="Johannesson H."/>
        </authorList>
    </citation>
    <scope>NUCLEOTIDE SEQUENCE</scope>
    <source>
        <strain evidence="1">CBS 958.72</strain>
    </source>
</reference>
<evidence type="ECO:0000313" key="1">
    <source>
        <dbReference type="EMBL" id="KAK3382731.1"/>
    </source>
</evidence>
<accession>A0AAE0TX56</accession>